<feature type="region of interest" description="Disordered" evidence="1">
    <location>
        <begin position="1"/>
        <end position="25"/>
    </location>
</feature>
<feature type="compositionally biased region" description="Basic and acidic residues" evidence="1">
    <location>
        <begin position="1"/>
        <end position="21"/>
    </location>
</feature>
<comment type="caution">
    <text evidence="2">The sequence shown here is derived from an EMBL/GenBank/DDBJ whole genome shotgun (WGS) entry which is preliminary data.</text>
</comment>
<evidence type="ECO:0000313" key="3">
    <source>
        <dbReference type="Proteomes" id="UP000023152"/>
    </source>
</evidence>
<evidence type="ECO:0000313" key="2">
    <source>
        <dbReference type="EMBL" id="ETO15271.1"/>
    </source>
</evidence>
<reference evidence="2 3" key="1">
    <citation type="journal article" date="2013" name="Curr. Biol.">
        <title>The Genome of the Foraminiferan Reticulomyxa filosa.</title>
        <authorList>
            <person name="Glockner G."/>
            <person name="Hulsmann N."/>
            <person name="Schleicher M."/>
            <person name="Noegel A.A."/>
            <person name="Eichinger L."/>
            <person name="Gallinger C."/>
            <person name="Pawlowski J."/>
            <person name="Sierra R."/>
            <person name="Euteneuer U."/>
            <person name="Pillet L."/>
            <person name="Moustafa A."/>
            <person name="Platzer M."/>
            <person name="Groth M."/>
            <person name="Szafranski K."/>
            <person name="Schliwa M."/>
        </authorList>
    </citation>
    <scope>NUCLEOTIDE SEQUENCE [LARGE SCALE GENOMIC DNA]</scope>
</reference>
<dbReference type="Proteomes" id="UP000023152">
    <property type="component" value="Unassembled WGS sequence"/>
</dbReference>
<name>X6MNM8_RETFI</name>
<proteinExistence type="predicted"/>
<organism evidence="2 3">
    <name type="scientific">Reticulomyxa filosa</name>
    <dbReference type="NCBI Taxonomy" id="46433"/>
    <lineage>
        <taxon>Eukaryota</taxon>
        <taxon>Sar</taxon>
        <taxon>Rhizaria</taxon>
        <taxon>Retaria</taxon>
        <taxon>Foraminifera</taxon>
        <taxon>Monothalamids</taxon>
        <taxon>Reticulomyxidae</taxon>
        <taxon>Reticulomyxa</taxon>
    </lineage>
</organism>
<feature type="region of interest" description="Disordered" evidence="1">
    <location>
        <begin position="201"/>
        <end position="226"/>
    </location>
</feature>
<dbReference type="AlphaFoldDB" id="X6MNM8"/>
<feature type="compositionally biased region" description="Low complexity" evidence="1">
    <location>
        <begin position="201"/>
        <end position="213"/>
    </location>
</feature>
<dbReference type="EMBL" id="ASPP01019304">
    <property type="protein sequence ID" value="ETO15271.1"/>
    <property type="molecule type" value="Genomic_DNA"/>
</dbReference>
<protein>
    <submittedName>
        <fullName evidence="2">FHA domain protein</fullName>
    </submittedName>
</protein>
<accession>X6MNM8</accession>
<keyword evidence="3" id="KW-1185">Reference proteome</keyword>
<sequence length="226" mass="26736">MVKDIDNELDEKQQSESERKWQPTYTNGKIIEQLQPFVEGKRKIKDIDDTTNKEIKEQKYDNVVTSNSRNTNQKNDAPLMKQSLNMEAKVVLFGWIFNNYLKPVDISLEVKNKTTAANVVENARKAIENRNVKGVVCADIYNEERPKNTKQIEKQLLPKLNNQINGYKRWSNDRRFGHYQPRRINQYMNSSQKRHENQNIYINRSNNNNNNNIRNEDDEMTDQRSN</sequence>
<gene>
    <name evidence="2" type="ORF">RFI_22093</name>
</gene>
<evidence type="ECO:0000256" key="1">
    <source>
        <dbReference type="SAM" id="MobiDB-lite"/>
    </source>
</evidence>